<dbReference type="SUPFAM" id="SSF50494">
    <property type="entry name" value="Trypsin-like serine proteases"/>
    <property type="match status" value="1"/>
</dbReference>
<keyword evidence="2" id="KW-1185">Reference proteome</keyword>
<reference evidence="2" key="1">
    <citation type="journal article" date="2014" name="Proc. Natl. Acad. Sci. U.S.A.">
        <title>Extensive sampling of basidiomycete genomes demonstrates inadequacy of the white-rot/brown-rot paradigm for wood decay fungi.</title>
        <authorList>
            <person name="Riley R."/>
            <person name="Salamov A.A."/>
            <person name="Brown D.W."/>
            <person name="Nagy L.G."/>
            <person name="Floudas D."/>
            <person name="Held B.W."/>
            <person name="Levasseur A."/>
            <person name="Lombard V."/>
            <person name="Morin E."/>
            <person name="Otillar R."/>
            <person name="Lindquist E.A."/>
            <person name="Sun H."/>
            <person name="LaButti K.M."/>
            <person name="Schmutz J."/>
            <person name="Jabbour D."/>
            <person name="Luo H."/>
            <person name="Baker S.E."/>
            <person name="Pisabarro A.G."/>
            <person name="Walton J.D."/>
            <person name="Blanchette R.A."/>
            <person name="Henrissat B."/>
            <person name="Martin F."/>
            <person name="Cullen D."/>
            <person name="Hibbett D.S."/>
            <person name="Grigoriev I.V."/>
        </authorList>
    </citation>
    <scope>NUCLEOTIDE SEQUENCE [LARGE SCALE GENOMIC DNA]</scope>
    <source>
        <strain evidence="2">MUCL 33604</strain>
    </source>
</reference>
<accession>A0A067Q9X0</accession>
<dbReference type="STRING" id="933084.A0A067Q9X0"/>
<dbReference type="OrthoDB" id="10054765at2759"/>
<protein>
    <submittedName>
        <fullName evidence="1">Uncharacterized protein</fullName>
    </submittedName>
</protein>
<dbReference type="AlphaFoldDB" id="A0A067Q9X0"/>
<evidence type="ECO:0000313" key="2">
    <source>
        <dbReference type="Proteomes" id="UP000027265"/>
    </source>
</evidence>
<dbReference type="InParanoid" id="A0A067Q9X0"/>
<dbReference type="InterPro" id="IPR009003">
    <property type="entry name" value="Peptidase_S1_PA"/>
</dbReference>
<evidence type="ECO:0000313" key="1">
    <source>
        <dbReference type="EMBL" id="KDQ63858.1"/>
    </source>
</evidence>
<organism evidence="1 2">
    <name type="scientific">Jaapia argillacea MUCL 33604</name>
    <dbReference type="NCBI Taxonomy" id="933084"/>
    <lineage>
        <taxon>Eukaryota</taxon>
        <taxon>Fungi</taxon>
        <taxon>Dikarya</taxon>
        <taxon>Basidiomycota</taxon>
        <taxon>Agaricomycotina</taxon>
        <taxon>Agaricomycetes</taxon>
        <taxon>Agaricomycetidae</taxon>
        <taxon>Jaapiales</taxon>
        <taxon>Jaapiaceae</taxon>
        <taxon>Jaapia</taxon>
    </lineage>
</organism>
<gene>
    <name evidence="1" type="ORF">JAAARDRAFT_393688</name>
</gene>
<proteinExistence type="predicted"/>
<dbReference type="HOGENOM" id="CLU_049073_0_0_1"/>
<sequence length="344" mass="37139">MLRACRKTSKYLALRTYATVESPVIVAKPPPAPSASPRAALDDSLLSELSKTSSTTTTLPSLIQQYLQRSSHVLETPLPYESRPEAGRRITFDSDLNDAAVMIAHCVQHESTHNITLCSGFALEVSGDLERQSVVLGCAHTLEEIRRSPLLISDHLSASLNPSSSVPLKSGSFIVSHLPSPGKLATFHPVSAVLSSLHRSDLVLFSTQKDVRLKTLPVSPYPAHPDTPVRAHFIADTPPDEDGWTPWVGGTWSKWVKGTVLGYRDFAGREAKPGTYDALSHMLFKPPPTAGSSGGPIVDEESGAVVGVMLGTRMDNQIEGVRGWGVPSEAIFEMFKLPGLDLVM</sequence>
<dbReference type="Proteomes" id="UP000027265">
    <property type="component" value="Unassembled WGS sequence"/>
</dbReference>
<name>A0A067Q9X0_9AGAM</name>
<dbReference type="EMBL" id="KL197710">
    <property type="protein sequence ID" value="KDQ63858.1"/>
    <property type="molecule type" value="Genomic_DNA"/>
</dbReference>